<evidence type="ECO:0000259" key="3">
    <source>
        <dbReference type="Pfam" id="PF02369"/>
    </source>
</evidence>
<dbReference type="Gene3D" id="2.60.40.10">
    <property type="entry name" value="Immunoglobulins"/>
    <property type="match status" value="1"/>
</dbReference>
<keyword evidence="2" id="KW-0472">Membrane</keyword>
<comment type="similarity">
    <text evidence="1">Belongs to the intimin/invasin family.</text>
</comment>
<dbReference type="AlphaFoldDB" id="A0A2M6YSA7"/>
<evidence type="ECO:0000313" key="5">
    <source>
        <dbReference type="Proteomes" id="UP000230184"/>
    </source>
</evidence>
<reference evidence="5" key="1">
    <citation type="submission" date="2017-09" db="EMBL/GenBank/DDBJ databases">
        <title>Depth-based differentiation of microbial function through sediment-hosted aquifers and enrichment of novel symbionts in the deep terrestrial subsurface.</title>
        <authorList>
            <person name="Probst A.J."/>
            <person name="Ladd B."/>
            <person name="Jarett J.K."/>
            <person name="Geller-Mcgrath D.E."/>
            <person name="Sieber C.M.K."/>
            <person name="Emerson J.B."/>
            <person name="Anantharaman K."/>
            <person name="Thomas B.C."/>
            <person name="Malmstrom R."/>
            <person name="Stieglmeier M."/>
            <person name="Klingl A."/>
            <person name="Woyke T."/>
            <person name="Ryan C.M."/>
            <person name="Banfield J.F."/>
        </authorList>
    </citation>
    <scope>NUCLEOTIDE SEQUENCE [LARGE SCALE GENOMIC DNA]</scope>
</reference>
<dbReference type="Proteomes" id="UP000230184">
    <property type="component" value="Unassembled WGS sequence"/>
</dbReference>
<dbReference type="Pfam" id="PF02369">
    <property type="entry name" value="Big_1"/>
    <property type="match status" value="1"/>
</dbReference>
<dbReference type="SUPFAM" id="SSF49373">
    <property type="entry name" value="Invasin/intimin cell-adhesion fragments"/>
    <property type="match status" value="1"/>
</dbReference>
<protein>
    <recommendedName>
        <fullName evidence="3">Big-1 domain-containing protein</fullName>
    </recommendedName>
</protein>
<dbReference type="InterPro" id="IPR013783">
    <property type="entry name" value="Ig-like_fold"/>
</dbReference>
<organism evidence="4 5">
    <name type="scientific">Candidatus Roizmanbacteria bacterium CG07_land_8_20_14_0_80_34_15</name>
    <dbReference type="NCBI Taxonomy" id="1974849"/>
    <lineage>
        <taxon>Bacteria</taxon>
        <taxon>Candidatus Roizmaniibacteriota</taxon>
    </lineage>
</organism>
<feature type="domain" description="Big-1" evidence="3">
    <location>
        <begin position="58"/>
        <end position="137"/>
    </location>
</feature>
<gene>
    <name evidence="4" type="ORF">COT02_06340</name>
</gene>
<accession>A0A2M6YSA7</accession>
<comment type="caution">
    <text evidence="4">The sequence shown here is derived from an EMBL/GenBank/DDBJ whole genome shotgun (WGS) entry which is preliminary data.</text>
</comment>
<evidence type="ECO:0000256" key="2">
    <source>
        <dbReference type="SAM" id="Phobius"/>
    </source>
</evidence>
<dbReference type="InterPro" id="IPR003344">
    <property type="entry name" value="Big_1_dom"/>
</dbReference>
<keyword evidence="2" id="KW-1133">Transmembrane helix</keyword>
<sequence length="138" mass="14964">MDKKFIALMVLFFIVFGIFITNTLFSKQLTGFARASATTDPSPKTSLIFAWPLTAKVGDKIDINVFVRNASNSPVDNKPVKLVTNLGVINGAQESTTNTDKTGKVNFVLTSDTVGTAELTAYVNGNTPLDQKVTIKFE</sequence>
<dbReference type="EMBL" id="PEWY01000180">
    <property type="protein sequence ID" value="PIU36369.1"/>
    <property type="molecule type" value="Genomic_DNA"/>
</dbReference>
<dbReference type="InterPro" id="IPR008964">
    <property type="entry name" value="Invasin/intimin_cell_adhesion"/>
</dbReference>
<evidence type="ECO:0000313" key="4">
    <source>
        <dbReference type="EMBL" id="PIU36369.1"/>
    </source>
</evidence>
<feature type="transmembrane region" description="Helical" evidence="2">
    <location>
        <begin position="6"/>
        <end position="25"/>
    </location>
</feature>
<proteinExistence type="inferred from homology"/>
<evidence type="ECO:0000256" key="1">
    <source>
        <dbReference type="ARBA" id="ARBA00010116"/>
    </source>
</evidence>
<keyword evidence="2" id="KW-0812">Transmembrane</keyword>
<name>A0A2M6YSA7_9BACT</name>